<dbReference type="SUPFAM" id="SSF55194">
    <property type="entry name" value="Ribosome recycling factor, RRF"/>
    <property type="match status" value="1"/>
</dbReference>
<reference evidence="5" key="1">
    <citation type="submission" date="2021-02" db="EMBL/GenBank/DDBJ databases">
        <title>First Annotated Genome of the Yellow-green Alga Tribonema minus.</title>
        <authorList>
            <person name="Mahan K.M."/>
        </authorList>
    </citation>
    <scope>NUCLEOTIDE SEQUENCE</scope>
    <source>
        <strain evidence="5">UTEX B ZZ1240</strain>
    </source>
</reference>
<name>A0A836CM55_9STRA</name>
<evidence type="ECO:0000256" key="2">
    <source>
        <dbReference type="ARBA" id="ARBA00022917"/>
    </source>
</evidence>
<keyword evidence="6" id="KW-1185">Reference proteome</keyword>
<evidence type="ECO:0000313" key="6">
    <source>
        <dbReference type="Proteomes" id="UP000664859"/>
    </source>
</evidence>
<protein>
    <submittedName>
        <fullName evidence="5">Ribosome recycling factor domain-containing protein</fullName>
    </submittedName>
</protein>
<sequence>MRASAARAVATRLRHVSGLAGRALAADAAAATHLNSKGFTTVAAVSAAPHLPATRIVDRKHRMGFAMEPQQPALLLVRRFKHGSLGKKGKKAGKTSRAELYNARPAAAAESIPLDDESSVSDAEPEESEEEEPADQDYATVDDCAPLDALSARLDRVLEGLKKDLAVLRGGRVDPAMFDHLTVHSYGQEGPLSSVAQVSAKGPQLLVLTCYDPATAPAVVVAVRDSGMNLNPQLDGNKGGAQRREACTPVLVPIPKMSHETRESLVKVANKATEKAKVHMRGIRHKVLERLKKHKANFSEDDVHRRHKEIDTKIAAMEAKCAAALDAKKKDILSA</sequence>
<feature type="region of interest" description="Disordered" evidence="3">
    <location>
        <begin position="105"/>
        <end position="141"/>
    </location>
</feature>
<comment type="similarity">
    <text evidence="1">Belongs to the RRF family.</text>
</comment>
<dbReference type="InterPro" id="IPR002661">
    <property type="entry name" value="Ribosome_recyc_fac"/>
</dbReference>
<dbReference type="InterPro" id="IPR023584">
    <property type="entry name" value="Ribosome_recyc_fac_dom"/>
</dbReference>
<proteinExistence type="inferred from homology"/>
<dbReference type="GO" id="GO:0006412">
    <property type="term" value="P:translation"/>
    <property type="evidence" value="ECO:0007669"/>
    <property type="project" value="UniProtKB-KW"/>
</dbReference>
<dbReference type="EMBL" id="JAFCMP010000068">
    <property type="protein sequence ID" value="KAG5188456.1"/>
    <property type="molecule type" value="Genomic_DNA"/>
</dbReference>
<dbReference type="Gene3D" id="3.30.1360.40">
    <property type="match status" value="1"/>
</dbReference>
<dbReference type="Pfam" id="PF01765">
    <property type="entry name" value="RRF"/>
    <property type="match status" value="1"/>
</dbReference>
<dbReference type="AlphaFoldDB" id="A0A836CM55"/>
<gene>
    <name evidence="5" type="ORF">JKP88DRAFT_347783</name>
</gene>
<dbReference type="PANTHER" id="PTHR20982:SF3">
    <property type="entry name" value="MITOCHONDRIAL RIBOSOME RECYCLING FACTOR PSEUDO 1"/>
    <property type="match status" value="1"/>
</dbReference>
<keyword evidence="2" id="KW-0648">Protein biosynthesis</keyword>
<accession>A0A836CM55</accession>
<dbReference type="Gene3D" id="1.10.132.20">
    <property type="entry name" value="Ribosome-recycling factor"/>
    <property type="match status" value="1"/>
</dbReference>
<feature type="compositionally biased region" description="Acidic residues" evidence="3">
    <location>
        <begin position="113"/>
        <end position="135"/>
    </location>
</feature>
<evidence type="ECO:0000256" key="1">
    <source>
        <dbReference type="ARBA" id="ARBA00005912"/>
    </source>
</evidence>
<comment type="caution">
    <text evidence="5">The sequence shown here is derived from an EMBL/GenBank/DDBJ whole genome shotgun (WGS) entry which is preliminary data.</text>
</comment>
<dbReference type="GO" id="GO:0005739">
    <property type="term" value="C:mitochondrion"/>
    <property type="evidence" value="ECO:0007669"/>
    <property type="project" value="TreeGrafter"/>
</dbReference>
<dbReference type="Proteomes" id="UP000664859">
    <property type="component" value="Unassembled WGS sequence"/>
</dbReference>
<dbReference type="OrthoDB" id="407355at2759"/>
<organism evidence="5 6">
    <name type="scientific">Tribonema minus</name>
    <dbReference type="NCBI Taxonomy" id="303371"/>
    <lineage>
        <taxon>Eukaryota</taxon>
        <taxon>Sar</taxon>
        <taxon>Stramenopiles</taxon>
        <taxon>Ochrophyta</taxon>
        <taxon>PX clade</taxon>
        <taxon>Xanthophyceae</taxon>
        <taxon>Tribonematales</taxon>
        <taxon>Tribonemataceae</taxon>
        <taxon>Tribonema</taxon>
    </lineage>
</organism>
<evidence type="ECO:0000313" key="5">
    <source>
        <dbReference type="EMBL" id="KAG5188456.1"/>
    </source>
</evidence>
<evidence type="ECO:0000256" key="3">
    <source>
        <dbReference type="SAM" id="MobiDB-lite"/>
    </source>
</evidence>
<dbReference type="InterPro" id="IPR036191">
    <property type="entry name" value="RRF_sf"/>
</dbReference>
<evidence type="ECO:0000259" key="4">
    <source>
        <dbReference type="Pfam" id="PF01765"/>
    </source>
</evidence>
<feature type="domain" description="Ribosome recycling factor" evidence="4">
    <location>
        <begin position="161"/>
        <end position="333"/>
    </location>
</feature>
<dbReference type="PANTHER" id="PTHR20982">
    <property type="entry name" value="RIBOSOME RECYCLING FACTOR"/>
    <property type="match status" value="1"/>
</dbReference>
<dbReference type="GO" id="GO:0043023">
    <property type="term" value="F:ribosomal large subunit binding"/>
    <property type="evidence" value="ECO:0007669"/>
    <property type="project" value="TreeGrafter"/>
</dbReference>